<reference evidence="1" key="1">
    <citation type="journal article" date="2020" name="Stud. Mycol.">
        <title>101 Dothideomycetes genomes: a test case for predicting lifestyles and emergence of pathogens.</title>
        <authorList>
            <person name="Haridas S."/>
            <person name="Albert R."/>
            <person name="Binder M."/>
            <person name="Bloem J."/>
            <person name="Labutti K."/>
            <person name="Salamov A."/>
            <person name="Andreopoulos B."/>
            <person name="Baker S."/>
            <person name="Barry K."/>
            <person name="Bills G."/>
            <person name="Bluhm B."/>
            <person name="Cannon C."/>
            <person name="Castanera R."/>
            <person name="Culley D."/>
            <person name="Daum C."/>
            <person name="Ezra D."/>
            <person name="Gonzalez J."/>
            <person name="Henrissat B."/>
            <person name="Kuo A."/>
            <person name="Liang C."/>
            <person name="Lipzen A."/>
            <person name="Lutzoni F."/>
            <person name="Magnuson J."/>
            <person name="Mondo S."/>
            <person name="Nolan M."/>
            <person name="Ohm R."/>
            <person name="Pangilinan J."/>
            <person name="Park H.-J."/>
            <person name="Ramirez L."/>
            <person name="Alfaro M."/>
            <person name="Sun H."/>
            <person name="Tritt A."/>
            <person name="Yoshinaga Y."/>
            <person name="Zwiers L.-H."/>
            <person name="Turgeon B."/>
            <person name="Goodwin S."/>
            <person name="Spatafora J."/>
            <person name="Crous P."/>
            <person name="Grigoriev I."/>
        </authorList>
    </citation>
    <scope>NUCLEOTIDE SEQUENCE</scope>
    <source>
        <strain evidence="1">ATCC 16933</strain>
    </source>
</reference>
<evidence type="ECO:0000313" key="2">
    <source>
        <dbReference type="Proteomes" id="UP000799766"/>
    </source>
</evidence>
<dbReference type="EMBL" id="MU001705">
    <property type="protein sequence ID" value="KAF2452687.1"/>
    <property type="molecule type" value="Genomic_DNA"/>
</dbReference>
<gene>
    <name evidence="1" type="ORF">BDY21DRAFT_358418</name>
</gene>
<evidence type="ECO:0000313" key="1">
    <source>
        <dbReference type="EMBL" id="KAF2452687.1"/>
    </source>
</evidence>
<dbReference type="AlphaFoldDB" id="A0A6A6NMJ5"/>
<organism evidence="1 2">
    <name type="scientific">Lineolata rhizophorae</name>
    <dbReference type="NCBI Taxonomy" id="578093"/>
    <lineage>
        <taxon>Eukaryota</taxon>
        <taxon>Fungi</taxon>
        <taxon>Dikarya</taxon>
        <taxon>Ascomycota</taxon>
        <taxon>Pezizomycotina</taxon>
        <taxon>Dothideomycetes</taxon>
        <taxon>Dothideomycetes incertae sedis</taxon>
        <taxon>Lineolatales</taxon>
        <taxon>Lineolataceae</taxon>
        <taxon>Lineolata</taxon>
    </lineage>
</organism>
<keyword evidence="2" id="KW-1185">Reference proteome</keyword>
<dbReference type="Proteomes" id="UP000799766">
    <property type="component" value="Unassembled WGS sequence"/>
</dbReference>
<sequence length="80" mass="9024">MLDVLDWCTATTCAFEEPPVMKPRKHSLHRTVRQPVQKGSLQASSDAFIPAFKSLEETIAKRHLQAASWPQDLLVTTDFT</sequence>
<protein>
    <submittedName>
        <fullName evidence="1">Uncharacterized protein</fullName>
    </submittedName>
</protein>
<accession>A0A6A6NMJ5</accession>
<name>A0A6A6NMJ5_9PEZI</name>
<feature type="non-terminal residue" evidence="1">
    <location>
        <position position="80"/>
    </location>
</feature>
<dbReference type="OrthoDB" id="3182339at2759"/>
<proteinExistence type="predicted"/>